<protein>
    <submittedName>
        <fullName evidence="2">Uncharacterized protein</fullName>
    </submittedName>
</protein>
<gene>
    <name evidence="2" type="ORF">Q783_06075</name>
</gene>
<dbReference type="STRING" id="1266845.Q783_06075"/>
<dbReference type="AlphaFoldDB" id="U5SFD3"/>
<organism evidence="2 3">
    <name type="scientific">Carnobacterium inhibens subsp. gilichinskyi</name>
    <dbReference type="NCBI Taxonomy" id="1266845"/>
    <lineage>
        <taxon>Bacteria</taxon>
        <taxon>Bacillati</taxon>
        <taxon>Bacillota</taxon>
        <taxon>Bacilli</taxon>
        <taxon>Lactobacillales</taxon>
        <taxon>Carnobacteriaceae</taxon>
        <taxon>Carnobacterium</taxon>
    </lineage>
</organism>
<dbReference type="EMBL" id="CP006812">
    <property type="protein sequence ID" value="AGY82813.1"/>
    <property type="molecule type" value="Genomic_DNA"/>
</dbReference>
<keyword evidence="1" id="KW-0472">Membrane</keyword>
<evidence type="ECO:0000256" key="1">
    <source>
        <dbReference type="SAM" id="Phobius"/>
    </source>
</evidence>
<sequence length="30" mass="3517">MKKYQKFLIVALIILAILMFAPVLLYLVYS</sequence>
<keyword evidence="1" id="KW-0812">Transmembrane</keyword>
<dbReference type="KEGG" id="caw:Q783_06075"/>
<evidence type="ECO:0000313" key="3">
    <source>
        <dbReference type="Proteomes" id="UP000017469"/>
    </source>
</evidence>
<keyword evidence="1" id="KW-1133">Transmembrane helix</keyword>
<dbReference type="Proteomes" id="UP000017469">
    <property type="component" value="Chromosome"/>
</dbReference>
<dbReference type="HOGENOM" id="CLU_3402742_0_0_9"/>
<name>U5SFD3_9LACT</name>
<reference evidence="2 3" key="1">
    <citation type="journal article" date="2013" name="Genome Announc.">
        <title>Complete Genome Sequence of Carnobacterium gilichinskyi Strain WN1359T (DSM 27470T).</title>
        <authorList>
            <person name="Leonard M.T."/>
            <person name="Panayotova N."/>
            <person name="Farmerie W.G."/>
            <person name="Triplett E.W."/>
            <person name="Nicholson W.L."/>
        </authorList>
    </citation>
    <scope>NUCLEOTIDE SEQUENCE [LARGE SCALE GENOMIC DNA]</scope>
    <source>
        <strain evidence="2 3">WN1359</strain>
    </source>
</reference>
<feature type="transmembrane region" description="Helical" evidence="1">
    <location>
        <begin position="7"/>
        <end position="29"/>
    </location>
</feature>
<evidence type="ECO:0000313" key="2">
    <source>
        <dbReference type="EMBL" id="AGY82813.1"/>
    </source>
</evidence>
<proteinExistence type="predicted"/>
<accession>U5SFD3</accession>